<evidence type="ECO:0000313" key="3">
    <source>
        <dbReference type="Proteomes" id="UP000838756"/>
    </source>
</evidence>
<evidence type="ECO:0000313" key="2">
    <source>
        <dbReference type="EMBL" id="CAH2229216.1"/>
    </source>
</evidence>
<dbReference type="AlphaFoldDB" id="A0A8S4R1H6"/>
<protein>
    <submittedName>
        <fullName evidence="2">Jg2620 protein</fullName>
    </submittedName>
</protein>
<accession>A0A8S4R1H6</accession>
<keyword evidence="1" id="KW-0732">Signal</keyword>
<feature type="signal peptide" evidence="1">
    <location>
        <begin position="1"/>
        <end position="19"/>
    </location>
</feature>
<sequence>MAVYKIALALTAFAVLTNAQRPFYAGLRPIGYPALATESISNRFGETADVPIEVRGDGNLINRLDQLPAANQPFWYLNWRFYDAQRKNPQTYPQRPSSFAGN</sequence>
<dbReference type="EMBL" id="CAKXAJ010024704">
    <property type="protein sequence ID" value="CAH2229216.1"/>
    <property type="molecule type" value="Genomic_DNA"/>
</dbReference>
<reference evidence="2" key="1">
    <citation type="submission" date="2022-03" db="EMBL/GenBank/DDBJ databases">
        <authorList>
            <person name="Lindestad O."/>
        </authorList>
    </citation>
    <scope>NUCLEOTIDE SEQUENCE</scope>
</reference>
<keyword evidence="3" id="KW-1185">Reference proteome</keyword>
<gene>
    <name evidence="2" type="primary">jg2620</name>
    <name evidence="2" type="ORF">PAEG_LOCUS8700</name>
</gene>
<dbReference type="Proteomes" id="UP000838756">
    <property type="component" value="Unassembled WGS sequence"/>
</dbReference>
<evidence type="ECO:0000256" key="1">
    <source>
        <dbReference type="SAM" id="SignalP"/>
    </source>
</evidence>
<dbReference type="OrthoDB" id="6612236at2759"/>
<name>A0A8S4R1H6_9NEOP</name>
<organism evidence="2 3">
    <name type="scientific">Pararge aegeria aegeria</name>
    <dbReference type="NCBI Taxonomy" id="348720"/>
    <lineage>
        <taxon>Eukaryota</taxon>
        <taxon>Metazoa</taxon>
        <taxon>Ecdysozoa</taxon>
        <taxon>Arthropoda</taxon>
        <taxon>Hexapoda</taxon>
        <taxon>Insecta</taxon>
        <taxon>Pterygota</taxon>
        <taxon>Neoptera</taxon>
        <taxon>Endopterygota</taxon>
        <taxon>Lepidoptera</taxon>
        <taxon>Glossata</taxon>
        <taxon>Ditrysia</taxon>
        <taxon>Papilionoidea</taxon>
        <taxon>Nymphalidae</taxon>
        <taxon>Satyrinae</taxon>
        <taxon>Satyrini</taxon>
        <taxon>Parargina</taxon>
        <taxon>Pararge</taxon>
    </lineage>
</organism>
<proteinExistence type="predicted"/>
<feature type="chain" id="PRO_5035860758" evidence="1">
    <location>
        <begin position="20"/>
        <end position="102"/>
    </location>
</feature>
<comment type="caution">
    <text evidence="2">The sequence shown here is derived from an EMBL/GenBank/DDBJ whole genome shotgun (WGS) entry which is preliminary data.</text>
</comment>